<dbReference type="AlphaFoldDB" id="A0A8T2V5A9"/>
<dbReference type="CDD" id="cd00018">
    <property type="entry name" value="AP2"/>
    <property type="match status" value="1"/>
</dbReference>
<evidence type="ECO:0000256" key="7">
    <source>
        <dbReference type="ARBA" id="ARBA00024343"/>
    </source>
</evidence>
<comment type="subcellular location">
    <subcellularLocation>
        <location evidence="1">Nucleus</location>
    </subcellularLocation>
</comment>
<keyword evidence="4" id="KW-0010">Activator</keyword>
<dbReference type="EMBL" id="CM035408">
    <property type="protein sequence ID" value="KAH7441073.1"/>
    <property type="molecule type" value="Genomic_DNA"/>
</dbReference>
<reference evidence="9" key="1">
    <citation type="submission" date="2021-08" db="EMBL/GenBank/DDBJ databases">
        <title>WGS assembly of Ceratopteris richardii.</title>
        <authorList>
            <person name="Marchant D.B."/>
            <person name="Chen G."/>
            <person name="Jenkins J."/>
            <person name="Shu S."/>
            <person name="Leebens-Mack J."/>
            <person name="Grimwood J."/>
            <person name="Schmutz J."/>
            <person name="Soltis P."/>
            <person name="Soltis D."/>
            <person name="Chen Z.-H."/>
        </authorList>
    </citation>
    <scope>NUCLEOTIDE SEQUENCE</scope>
    <source>
        <strain evidence="9">Whitten #5841</strain>
        <tissue evidence="9">Leaf</tissue>
    </source>
</reference>
<evidence type="ECO:0000256" key="3">
    <source>
        <dbReference type="ARBA" id="ARBA00023125"/>
    </source>
</evidence>
<evidence type="ECO:0000256" key="4">
    <source>
        <dbReference type="ARBA" id="ARBA00023159"/>
    </source>
</evidence>
<dbReference type="PANTHER" id="PTHR31985">
    <property type="entry name" value="ETHYLENE-RESPONSIVE TRANSCRIPTION FACTOR ERF042-RELATED"/>
    <property type="match status" value="1"/>
</dbReference>
<evidence type="ECO:0000313" key="10">
    <source>
        <dbReference type="Proteomes" id="UP000825935"/>
    </source>
</evidence>
<dbReference type="Pfam" id="PF00847">
    <property type="entry name" value="AP2"/>
    <property type="match status" value="1"/>
</dbReference>
<evidence type="ECO:0000256" key="1">
    <source>
        <dbReference type="ARBA" id="ARBA00004123"/>
    </source>
</evidence>
<dbReference type="FunFam" id="3.30.730.10:FF:000001">
    <property type="entry name" value="Ethylene-responsive transcription factor 2"/>
    <property type="match status" value="1"/>
</dbReference>
<evidence type="ECO:0000259" key="8">
    <source>
        <dbReference type="PROSITE" id="PS51032"/>
    </source>
</evidence>
<evidence type="ECO:0000256" key="5">
    <source>
        <dbReference type="ARBA" id="ARBA00023163"/>
    </source>
</evidence>
<dbReference type="PRINTS" id="PR00367">
    <property type="entry name" value="ETHRSPELEMNT"/>
</dbReference>
<comment type="caution">
    <text evidence="9">The sequence shown here is derived from an EMBL/GenBank/DDBJ whole genome shotgun (WGS) entry which is preliminary data.</text>
</comment>
<dbReference type="GO" id="GO:0005634">
    <property type="term" value="C:nucleus"/>
    <property type="evidence" value="ECO:0007669"/>
    <property type="project" value="UniProtKB-SubCell"/>
</dbReference>
<keyword evidence="2" id="KW-0805">Transcription regulation</keyword>
<keyword evidence="5" id="KW-0804">Transcription</keyword>
<dbReference type="GO" id="GO:0003700">
    <property type="term" value="F:DNA-binding transcription factor activity"/>
    <property type="evidence" value="ECO:0007669"/>
    <property type="project" value="InterPro"/>
</dbReference>
<dbReference type="InterPro" id="IPR051032">
    <property type="entry name" value="AP2/ERF_TF_ERF_subfamily"/>
</dbReference>
<evidence type="ECO:0000256" key="2">
    <source>
        <dbReference type="ARBA" id="ARBA00023015"/>
    </source>
</evidence>
<name>A0A8T2V5A9_CERRI</name>
<evidence type="ECO:0000313" key="9">
    <source>
        <dbReference type="EMBL" id="KAH7441073.1"/>
    </source>
</evidence>
<keyword evidence="6" id="KW-0539">Nucleus</keyword>
<gene>
    <name evidence="9" type="ORF">KP509_03G024500</name>
</gene>
<keyword evidence="3" id="KW-0238">DNA-binding</keyword>
<dbReference type="SUPFAM" id="SSF54171">
    <property type="entry name" value="DNA-binding domain"/>
    <property type="match status" value="1"/>
</dbReference>
<proteinExistence type="inferred from homology"/>
<comment type="similarity">
    <text evidence="7">Belongs to the AP2/ERF transcription factor family. ERF subfamily.</text>
</comment>
<dbReference type="Gene3D" id="3.30.730.10">
    <property type="entry name" value="AP2/ERF domain"/>
    <property type="match status" value="1"/>
</dbReference>
<dbReference type="Proteomes" id="UP000825935">
    <property type="component" value="Chromosome 3"/>
</dbReference>
<accession>A0A8T2V5A9</accession>
<keyword evidence="10" id="KW-1185">Reference proteome</keyword>
<dbReference type="PANTHER" id="PTHR31985:SF292">
    <property type="entry name" value="AP2_ERF DOMAIN-CONTAINING PROTEIN"/>
    <property type="match status" value="1"/>
</dbReference>
<dbReference type="GO" id="GO:0003677">
    <property type="term" value="F:DNA binding"/>
    <property type="evidence" value="ECO:0007669"/>
    <property type="project" value="UniProtKB-KW"/>
</dbReference>
<evidence type="ECO:0000256" key="6">
    <source>
        <dbReference type="ARBA" id="ARBA00023242"/>
    </source>
</evidence>
<feature type="domain" description="AP2/ERF" evidence="8">
    <location>
        <begin position="54"/>
        <end position="111"/>
    </location>
</feature>
<dbReference type="InterPro" id="IPR036955">
    <property type="entry name" value="AP2/ERF_dom_sf"/>
</dbReference>
<sequence length="398" mass="43521">MKTEGNPSSMAADLLGVRLQAGLQCHPESMMIRKKRVCKIVAQEGRIIQGSHPVYRGVRKRRWGKWVSEIREPKKQSRIWLGSFSTPEMAARAYDVAALCLKGDSALLNFPHLAANSPCPLSLEPRDIQRAASAAALALNHEEVARAAGFVLQRASPESSEDGIVGGRILSTNLRSIEKTKLSIFVGCEKKKIRNLSMGFLPRQDCCCCRSTAPQVGFLSCGWKEENTFSGTVAENAVMKICKEEDISSNTDHSSSSSGEDYSEVQQSKFWQQQNKVITPALPALASCMPSQGSPCIESKHAVNEKLRNMVLCDEEMLYNSPTVSGGTLLLKEMALATLASPMHMQEWSLEGVCGSSAISNACASMSVIADDWNGHQSNLATQTQPDICDLWVLPLWD</sequence>
<dbReference type="InterPro" id="IPR001471">
    <property type="entry name" value="AP2/ERF_dom"/>
</dbReference>
<dbReference type="PROSITE" id="PS51032">
    <property type="entry name" value="AP2_ERF"/>
    <property type="match status" value="1"/>
</dbReference>
<dbReference type="OrthoDB" id="1932364at2759"/>
<protein>
    <recommendedName>
        <fullName evidence="8">AP2/ERF domain-containing protein</fullName>
    </recommendedName>
</protein>
<dbReference type="SMART" id="SM00380">
    <property type="entry name" value="AP2"/>
    <property type="match status" value="1"/>
</dbReference>
<dbReference type="InterPro" id="IPR016177">
    <property type="entry name" value="DNA-bd_dom_sf"/>
</dbReference>
<organism evidence="9 10">
    <name type="scientific">Ceratopteris richardii</name>
    <name type="common">Triangle waterfern</name>
    <dbReference type="NCBI Taxonomy" id="49495"/>
    <lineage>
        <taxon>Eukaryota</taxon>
        <taxon>Viridiplantae</taxon>
        <taxon>Streptophyta</taxon>
        <taxon>Embryophyta</taxon>
        <taxon>Tracheophyta</taxon>
        <taxon>Polypodiopsida</taxon>
        <taxon>Polypodiidae</taxon>
        <taxon>Polypodiales</taxon>
        <taxon>Pteridineae</taxon>
        <taxon>Pteridaceae</taxon>
        <taxon>Parkerioideae</taxon>
        <taxon>Ceratopteris</taxon>
    </lineage>
</organism>